<dbReference type="WBParaSite" id="nRc.2.0.1.t22554-RA">
    <property type="protein sequence ID" value="nRc.2.0.1.t22554-RA"/>
    <property type="gene ID" value="nRc.2.0.1.g22554"/>
</dbReference>
<evidence type="ECO:0000313" key="3">
    <source>
        <dbReference type="WBParaSite" id="nRc.2.0.1.t22554-RA"/>
    </source>
</evidence>
<feature type="region of interest" description="Disordered" evidence="1">
    <location>
        <begin position="65"/>
        <end position="88"/>
    </location>
</feature>
<name>A0A915J7V9_ROMCU</name>
<organism evidence="2 3">
    <name type="scientific">Romanomermis culicivorax</name>
    <name type="common">Nematode worm</name>
    <dbReference type="NCBI Taxonomy" id="13658"/>
    <lineage>
        <taxon>Eukaryota</taxon>
        <taxon>Metazoa</taxon>
        <taxon>Ecdysozoa</taxon>
        <taxon>Nematoda</taxon>
        <taxon>Enoplea</taxon>
        <taxon>Dorylaimia</taxon>
        <taxon>Mermithida</taxon>
        <taxon>Mermithoidea</taxon>
        <taxon>Mermithidae</taxon>
        <taxon>Romanomermis</taxon>
    </lineage>
</organism>
<accession>A0A915J7V9</accession>
<protein>
    <submittedName>
        <fullName evidence="3">Uncharacterized protein</fullName>
    </submittedName>
</protein>
<proteinExistence type="predicted"/>
<keyword evidence="2" id="KW-1185">Reference proteome</keyword>
<evidence type="ECO:0000313" key="2">
    <source>
        <dbReference type="Proteomes" id="UP000887565"/>
    </source>
</evidence>
<sequence length="88" mass="9041">METNAKIDDGGTGDTTHINSSGGQPLRTTGTTGVHGRANGFFILLSKFGPSATNVFIQTFLLLSGTTSPQGNKTQHPDNPAGTQGQAP</sequence>
<dbReference type="AlphaFoldDB" id="A0A915J7V9"/>
<reference evidence="3" key="1">
    <citation type="submission" date="2022-11" db="UniProtKB">
        <authorList>
            <consortium name="WormBaseParasite"/>
        </authorList>
    </citation>
    <scope>IDENTIFICATION</scope>
</reference>
<dbReference type="Proteomes" id="UP000887565">
    <property type="component" value="Unplaced"/>
</dbReference>
<feature type="region of interest" description="Disordered" evidence="1">
    <location>
        <begin position="1"/>
        <end position="32"/>
    </location>
</feature>
<evidence type="ECO:0000256" key="1">
    <source>
        <dbReference type="SAM" id="MobiDB-lite"/>
    </source>
</evidence>
<feature type="compositionally biased region" description="Polar residues" evidence="1">
    <location>
        <begin position="65"/>
        <end position="74"/>
    </location>
</feature>
<feature type="compositionally biased region" description="Polar residues" evidence="1">
    <location>
        <begin position="14"/>
        <end position="32"/>
    </location>
</feature>